<dbReference type="EMBL" id="JBHSBU010000002">
    <property type="protein sequence ID" value="MFC4161854.1"/>
    <property type="molecule type" value="Genomic_DNA"/>
</dbReference>
<evidence type="ECO:0000256" key="3">
    <source>
        <dbReference type="ARBA" id="ARBA00017941"/>
    </source>
</evidence>
<comment type="subunit">
    <text evidence="5 6">The basal body constitutes a major portion of the flagellar organelle and consists of four rings (L,P,S, and M) mounted on a central rod. The rod consists of about 26 subunits of FlgG in the distal portion, and FlgB, FlgC and FlgF are thought to build up the proximal portion of the rod with about 6 subunits each.</text>
</comment>
<dbReference type="PANTHER" id="PTHR30435">
    <property type="entry name" value="FLAGELLAR PROTEIN"/>
    <property type="match status" value="1"/>
</dbReference>
<dbReference type="Proteomes" id="UP001595791">
    <property type="component" value="Unassembled WGS sequence"/>
</dbReference>
<organism evidence="8 9">
    <name type="scientific">Chitinimonas lacunae</name>
    <dbReference type="NCBI Taxonomy" id="1963018"/>
    <lineage>
        <taxon>Bacteria</taxon>
        <taxon>Pseudomonadati</taxon>
        <taxon>Pseudomonadota</taxon>
        <taxon>Betaproteobacteria</taxon>
        <taxon>Neisseriales</taxon>
        <taxon>Chitinibacteraceae</taxon>
        <taxon>Chitinimonas</taxon>
    </lineage>
</organism>
<evidence type="ECO:0000256" key="6">
    <source>
        <dbReference type="RuleBase" id="RU362062"/>
    </source>
</evidence>
<dbReference type="RefSeq" id="WP_378168446.1">
    <property type="nucleotide sequence ID" value="NZ_JBHSBU010000002.1"/>
</dbReference>
<keyword evidence="4 6" id="KW-0975">Bacterial flagellum</keyword>
<evidence type="ECO:0000313" key="8">
    <source>
        <dbReference type="EMBL" id="MFC4161854.1"/>
    </source>
</evidence>
<name>A0ABV8MUZ8_9NEIS</name>
<keyword evidence="9" id="KW-1185">Reference proteome</keyword>
<evidence type="ECO:0000259" key="7">
    <source>
        <dbReference type="Pfam" id="PF06429"/>
    </source>
</evidence>
<evidence type="ECO:0000256" key="2">
    <source>
        <dbReference type="ARBA" id="ARBA00009677"/>
    </source>
</evidence>
<evidence type="ECO:0000256" key="1">
    <source>
        <dbReference type="ARBA" id="ARBA00004117"/>
    </source>
</evidence>
<feature type="domain" description="Flagellar basal-body/hook protein C-terminal" evidence="7">
    <location>
        <begin position="97"/>
        <end position="141"/>
    </location>
</feature>
<protein>
    <recommendedName>
        <fullName evidence="3 6">Flagellar basal-body rod protein FlgC</fullName>
    </recommendedName>
</protein>
<keyword evidence="8" id="KW-0966">Cell projection</keyword>
<dbReference type="NCBIfam" id="TIGR01395">
    <property type="entry name" value="FlgC"/>
    <property type="match status" value="1"/>
</dbReference>
<comment type="caution">
    <text evidence="8">The sequence shown here is derived from an EMBL/GenBank/DDBJ whole genome shotgun (WGS) entry which is preliminary data.</text>
</comment>
<keyword evidence="8" id="KW-0282">Flagellum</keyword>
<evidence type="ECO:0000313" key="9">
    <source>
        <dbReference type="Proteomes" id="UP001595791"/>
    </source>
</evidence>
<sequence length="145" mass="15323">MDYRNAFAVSAAGMTVQKLRLDVTALNLANMQTTRGVDGKPFQPMRVVVDGQVSAFANQFDRLASGGTAALPQVRIETMNVAPRLVLDPGHPDADERGYVSLPGVDHVGEMVNLSGALRTYEANVVALNAAKAMAQKALELGGGQ</sequence>
<comment type="similarity">
    <text evidence="2">Belongs to the flagella basal body rod proteins family.</text>
</comment>
<comment type="subcellular location">
    <subcellularLocation>
        <location evidence="1 6">Bacterial flagellum basal body</location>
    </subcellularLocation>
</comment>
<keyword evidence="8" id="KW-0969">Cilium</keyword>
<reference evidence="9" key="1">
    <citation type="journal article" date="2019" name="Int. J. Syst. Evol. Microbiol.">
        <title>The Global Catalogue of Microorganisms (GCM) 10K type strain sequencing project: providing services to taxonomists for standard genome sequencing and annotation.</title>
        <authorList>
            <consortium name="The Broad Institute Genomics Platform"/>
            <consortium name="The Broad Institute Genome Sequencing Center for Infectious Disease"/>
            <person name="Wu L."/>
            <person name="Ma J."/>
        </authorList>
    </citation>
    <scope>NUCLEOTIDE SEQUENCE [LARGE SCALE GENOMIC DNA]</scope>
    <source>
        <strain evidence="9">LMG 29894</strain>
    </source>
</reference>
<evidence type="ECO:0000256" key="5">
    <source>
        <dbReference type="ARBA" id="ARBA00025933"/>
    </source>
</evidence>
<dbReference type="Pfam" id="PF06429">
    <property type="entry name" value="Flg_bbr_C"/>
    <property type="match status" value="1"/>
</dbReference>
<accession>A0ABV8MUZ8</accession>
<evidence type="ECO:0000256" key="4">
    <source>
        <dbReference type="ARBA" id="ARBA00023143"/>
    </source>
</evidence>
<gene>
    <name evidence="8" type="primary">flgC</name>
    <name evidence="8" type="ORF">ACFOW7_21170</name>
</gene>
<proteinExistence type="inferred from homology"/>
<dbReference type="InterPro" id="IPR010930">
    <property type="entry name" value="Flg_bb/hook_C_dom"/>
</dbReference>
<dbReference type="InterPro" id="IPR006299">
    <property type="entry name" value="FlgC"/>
</dbReference>
<dbReference type="PANTHER" id="PTHR30435:SF2">
    <property type="entry name" value="FLAGELLAR BASAL-BODY ROD PROTEIN FLGC"/>
    <property type="match status" value="1"/>
</dbReference>